<keyword evidence="6" id="KW-0539">Nucleus</keyword>
<evidence type="ECO:0000259" key="9">
    <source>
        <dbReference type="PROSITE" id="PS50102"/>
    </source>
</evidence>
<feature type="compositionally biased region" description="Basic and acidic residues" evidence="8">
    <location>
        <begin position="847"/>
        <end position="862"/>
    </location>
</feature>
<dbReference type="Gene3D" id="3.30.70.330">
    <property type="match status" value="1"/>
</dbReference>
<dbReference type="Pfam" id="PF00076">
    <property type="entry name" value="RRM_1"/>
    <property type="match status" value="1"/>
</dbReference>
<sequence>MEEFEKPPVSMEEDTEMEKSDAVENPKASQKSSSDSESSDSEEEADQNEQLLALEYELSTNPSNYDAHVQYIKLLRRSAEIEKLREARENMNTLFPLSPEMWMEWAKDEASLSNDSNFESVEKLYERGISEYLSIPLWCEYLNYVQEHDPKVRDCLADGISKARNLFERAVTAAALHVSQGSQIWAAYIQYEQAILLTIDQSDIQAKEKQVQRIRSIFHRYLSIPLASLKSTLLAYKAWEVEQGNSLDAEPGDALGISSHVASAYQKAEEMYNARAHHEEQITRQDISESERFQHYMSYLDFEKSFGDPARVQILYERAITDFPVSNDLWLHYTHYLDKTLKVGNVVKDVYSRATRNCPWVGELWVRYLLCLERGLACEKEISAAFEKSLKCTFSTLEEYLDLFLTRVDGLRRRISSASGDGVLNYSMIRESFQQAADYLSPHMKNTDGLLHLHAYWARLELKLGNDLIAARSVWESLLKICGSMLEAWKSYIAMEIELHHINEARAIYKRCYSKRFSGTGSEAEFTENIVAREGKGEGRNMLLAFILSNEIIQDICHSWLRFEREFGTLEDLNHAVQKVTPRLEELQLFKLQQESKSFTGATDQREQTLKNTSRERRKSGSSAIDEQPPAKWQKYTSQNKKLHKKENTQGLNLAEANDGEEKEGKVEKKVNEKQMKDTKNTTSRLYKDQCTAFVSNLNITAKDEDLHQFFSDVGGVTAIRILHDKFTGKSRGLAYVDFKDDEHLAAAVAKNKQMFLGKKLSVARSNPKQGKRESLAHTAPGEEASNQSGGHGRSVSKESGEDSKGSRGRKRIENIQLKGKNTFAVPRNVKPLGWTNKPGTRDEEDEKPKSNDEFRKMFMKT</sequence>
<evidence type="ECO:0000256" key="4">
    <source>
        <dbReference type="ARBA" id="ARBA00022884"/>
    </source>
</evidence>
<evidence type="ECO:0000256" key="2">
    <source>
        <dbReference type="ARBA" id="ARBA00022664"/>
    </source>
</evidence>
<dbReference type="SUPFAM" id="SSF54928">
    <property type="entry name" value="RNA-binding domain, RBD"/>
    <property type="match status" value="1"/>
</dbReference>
<dbReference type="Proteomes" id="UP000325315">
    <property type="component" value="Unassembled WGS sequence"/>
</dbReference>
<evidence type="ECO:0000256" key="7">
    <source>
        <dbReference type="PROSITE-ProRule" id="PRU00176"/>
    </source>
</evidence>
<keyword evidence="3" id="KW-0677">Repeat</keyword>
<dbReference type="Pfam" id="PF05843">
    <property type="entry name" value="Suf"/>
    <property type="match status" value="1"/>
</dbReference>
<keyword evidence="5" id="KW-0508">mRNA splicing</keyword>
<name>A0A5B6X6K8_9ROSI</name>
<evidence type="ECO:0000256" key="5">
    <source>
        <dbReference type="ARBA" id="ARBA00023187"/>
    </source>
</evidence>
<feature type="compositionally biased region" description="Acidic residues" evidence="8">
    <location>
        <begin position="37"/>
        <end position="47"/>
    </location>
</feature>
<evidence type="ECO:0000256" key="8">
    <source>
        <dbReference type="SAM" id="MobiDB-lite"/>
    </source>
</evidence>
<feature type="region of interest" description="Disordered" evidence="8">
    <location>
        <begin position="598"/>
        <end position="681"/>
    </location>
</feature>
<feature type="compositionally biased region" description="Basic and acidic residues" evidence="8">
    <location>
        <begin position="663"/>
        <end position="680"/>
    </location>
</feature>
<feature type="domain" description="RRM" evidence="9">
    <location>
        <begin position="691"/>
        <end position="768"/>
    </location>
</feature>
<dbReference type="PANTHER" id="PTHR17204:SF25">
    <property type="entry name" value="RRM DOMAIN-CONTAINING PROTEIN"/>
    <property type="match status" value="1"/>
</dbReference>
<evidence type="ECO:0000256" key="3">
    <source>
        <dbReference type="ARBA" id="ARBA00022737"/>
    </source>
</evidence>
<dbReference type="GO" id="GO:0005634">
    <property type="term" value="C:nucleus"/>
    <property type="evidence" value="ECO:0007669"/>
    <property type="project" value="UniProtKB-SubCell"/>
</dbReference>
<dbReference type="GO" id="GO:0008380">
    <property type="term" value="P:RNA splicing"/>
    <property type="evidence" value="ECO:0007669"/>
    <property type="project" value="UniProtKB-KW"/>
</dbReference>
<feature type="region of interest" description="Disordered" evidence="8">
    <location>
        <begin position="1"/>
        <end position="48"/>
    </location>
</feature>
<dbReference type="PROSITE" id="PS50102">
    <property type="entry name" value="RRM"/>
    <property type="match status" value="1"/>
</dbReference>
<reference evidence="11" key="1">
    <citation type="journal article" date="2019" name="Plant Biotechnol. J.">
        <title>Genome sequencing of the Australian wild diploid species Gossypium australe highlights disease resistance and delayed gland morphogenesis.</title>
        <authorList>
            <person name="Cai Y."/>
            <person name="Cai X."/>
            <person name="Wang Q."/>
            <person name="Wang P."/>
            <person name="Zhang Y."/>
            <person name="Cai C."/>
            <person name="Xu Y."/>
            <person name="Wang K."/>
            <person name="Zhou Z."/>
            <person name="Wang C."/>
            <person name="Geng S."/>
            <person name="Li B."/>
            <person name="Dong Q."/>
            <person name="Hou Y."/>
            <person name="Wang H."/>
            <person name="Ai P."/>
            <person name="Liu Z."/>
            <person name="Yi F."/>
            <person name="Sun M."/>
            <person name="An G."/>
            <person name="Cheng J."/>
            <person name="Zhang Y."/>
            <person name="Shi Q."/>
            <person name="Xie Y."/>
            <person name="Shi X."/>
            <person name="Chang Y."/>
            <person name="Huang F."/>
            <person name="Chen Y."/>
            <person name="Hong S."/>
            <person name="Mi L."/>
            <person name="Sun Q."/>
            <person name="Zhang L."/>
            <person name="Zhou B."/>
            <person name="Peng R."/>
            <person name="Zhang X."/>
            <person name="Liu F."/>
        </authorList>
    </citation>
    <scope>NUCLEOTIDE SEQUENCE [LARGE SCALE GENOMIC DNA]</scope>
    <source>
        <strain evidence="11">cv. PA1801</strain>
    </source>
</reference>
<gene>
    <name evidence="10" type="ORF">EPI10_033091</name>
</gene>
<evidence type="ECO:0000313" key="10">
    <source>
        <dbReference type="EMBL" id="KAA3489478.1"/>
    </source>
</evidence>
<keyword evidence="2" id="KW-0507">mRNA processing</keyword>
<dbReference type="AlphaFoldDB" id="A0A5B6X6K8"/>
<keyword evidence="4 7" id="KW-0694">RNA-binding</keyword>
<evidence type="ECO:0000256" key="6">
    <source>
        <dbReference type="ARBA" id="ARBA00023242"/>
    </source>
</evidence>
<feature type="compositionally biased region" description="Basic and acidic residues" evidence="8">
    <location>
        <begin position="796"/>
        <end position="806"/>
    </location>
</feature>
<dbReference type="EMBL" id="SMMG02000001">
    <property type="protein sequence ID" value="KAA3489478.1"/>
    <property type="molecule type" value="Genomic_DNA"/>
</dbReference>
<comment type="subcellular location">
    <subcellularLocation>
        <location evidence="1">Nucleus</location>
    </subcellularLocation>
</comment>
<dbReference type="PANTHER" id="PTHR17204">
    <property type="entry name" value="PRE-MRNA PROCESSING PROTEIN PRP39-RELATED"/>
    <property type="match status" value="1"/>
</dbReference>
<dbReference type="InterPro" id="IPR003107">
    <property type="entry name" value="HAT"/>
</dbReference>
<keyword evidence="11" id="KW-1185">Reference proteome</keyword>
<dbReference type="InterPro" id="IPR000504">
    <property type="entry name" value="RRM_dom"/>
</dbReference>
<dbReference type="SMART" id="SM00386">
    <property type="entry name" value="HAT"/>
    <property type="match status" value="7"/>
</dbReference>
<dbReference type="InterPro" id="IPR008669">
    <property type="entry name" value="LSM_interact"/>
</dbReference>
<dbReference type="SMART" id="SM00360">
    <property type="entry name" value="RRM"/>
    <property type="match status" value="1"/>
</dbReference>
<feature type="compositionally biased region" description="Basic and acidic residues" evidence="8">
    <location>
        <begin position="604"/>
        <end position="615"/>
    </location>
</feature>
<accession>A0A5B6X6K8</accession>
<dbReference type="InterPro" id="IPR035979">
    <property type="entry name" value="RBD_domain_sf"/>
</dbReference>
<feature type="region of interest" description="Disordered" evidence="8">
    <location>
        <begin position="762"/>
        <end position="862"/>
    </location>
</feature>
<dbReference type="GO" id="GO:0006397">
    <property type="term" value="P:mRNA processing"/>
    <property type="evidence" value="ECO:0007669"/>
    <property type="project" value="UniProtKB-KW"/>
</dbReference>
<proteinExistence type="predicted"/>
<organism evidence="10 11">
    <name type="scientific">Gossypium australe</name>
    <dbReference type="NCBI Taxonomy" id="47621"/>
    <lineage>
        <taxon>Eukaryota</taxon>
        <taxon>Viridiplantae</taxon>
        <taxon>Streptophyta</taxon>
        <taxon>Embryophyta</taxon>
        <taxon>Tracheophyta</taxon>
        <taxon>Spermatophyta</taxon>
        <taxon>Magnoliopsida</taxon>
        <taxon>eudicotyledons</taxon>
        <taxon>Gunneridae</taxon>
        <taxon>Pentapetalae</taxon>
        <taxon>rosids</taxon>
        <taxon>malvids</taxon>
        <taxon>Malvales</taxon>
        <taxon>Malvaceae</taxon>
        <taxon>Malvoideae</taxon>
        <taxon>Gossypium</taxon>
    </lineage>
</organism>
<dbReference type="InterPro" id="IPR008847">
    <property type="entry name" value="Suf"/>
</dbReference>
<evidence type="ECO:0000256" key="1">
    <source>
        <dbReference type="ARBA" id="ARBA00004123"/>
    </source>
</evidence>
<dbReference type="GO" id="GO:0003723">
    <property type="term" value="F:RNA binding"/>
    <property type="evidence" value="ECO:0007669"/>
    <property type="project" value="UniProtKB-UniRule"/>
</dbReference>
<dbReference type="SUPFAM" id="SSF48452">
    <property type="entry name" value="TPR-like"/>
    <property type="match status" value="1"/>
</dbReference>
<dbReference type="OrthoDB" id="360390at2759"/>
<comment type="caution">
    <text evidence="10">The sequence shown here is derived from an EMBL/GenBank/DDBJ whole genome shotgun (WGS) entry which is preliminary data.</text>
</comment>
<protein>
    <submittedName>
        <fullName evidence="10">Squamous cell carcinoma antigen recognized by T-cells 3</fullName>
    </submittedName>
</protein>
<evidence type="ECO:0000313" key="11">
    <source>
        <dbReference type="Proteomes" id="UP000325315"/>
    </source>
</evidence>
<dbReference type="InterPro" id="IPR012677">
    <property type="entry name" value="Nucleotide-bd_a/b_plait_sf"/>
</dbReference>
<dbReference type="Gene3D" id="1.25.40.10">
    <property type="entry name" value="Tetratricopeptide repeat domain"/>
    <property type="match status" value="2"/>
</dbReference>
<dbReference type="Pfam" id="PF05391">
    <property type="entry name" value="Lsm_interact"/>
    <property type="match status" value="1"/>
</dbReference>
<dbReference type="InterPro" id="IPR011990">
    <property type="entry name" value="TPR-like_helical_dom_sf"/>
</dbReference>